<dbReference type="AlphaFoldDB" id="A0A412G741"/>
<keyword evidence="2" id="KW-1185">Reference proteome</keyword>
<gene>
    <name evidence="1" type="ORF">DWY20_14740</name>
</gene>
<proteinExistence type="predicted"/>
<organism evidence="1 2">
    <name type="scientific">Phocaeicola coprocola</name>
    <dbReference type="NCBI Taxonomy" id="310298"/>
    <lineage>
        <taxon>Bacteria</taxon>
        <taxon>Pseudomonadati</taxon>
        <taxon>Bacteroidota</taxon>
        <taxon>Bacteroidia</taxon>
        <taxon>Bacteroidales</taxon>
        <taxon>Bacteroidaceae</taxon>
        <taxon>Phocaeicola</taxon>
    </lineage>
</organism>
<evidence type="ECO:0000313" key="2">
    <source>
        <dbReference type="Proteomes" id="UP000285864"/>
    </source>
</evidence>
<dbReference type="RefSeq" id="WP_220445409.1">
    <property type="nucleotide sequence ID" value="NZ_QRUU01000159.1"/>
</dbReference>
<name>A0A412G741_9BACT</name>
<accession>A0A412G741</accession>
<reference evidence="1 2" key="1">
    <citation type="submission" date="2018-08" db="EMBL/GenBank/DDBJ databases">
        <title>A genome reference for cultivated species of the human gut microbiota.</title>
        <authorList>
            <person name="Zou Y."/>
            <person name="Xue W."/>
            <person name="Luo G."/>
        </authorList>
    </citation>
    <scope>NUCLEOTIDE SEQUENCE [LARGE SCALE GENOMIC DNA]</scope>
    <source>
        <strain evidence="1 2">AF24-2</strain>
    </source>
</reference>
<sequence>RRVPTGARLKGDTLKLEVYHQLNRQAAMAFILSDIICELSEKCRHLTSFLSGIYNYLKYKYFHINFINRSCLFKSKPESIDWRSLQNANYEKDT</sequence>
<dbReference type="Proteomes" id="UP000285864">
    <property type="component" value="Unassembled WGS sequence"/>
</dbReference>
<protein>
    <submittedName>
        <fullName evidence="1">Uncharacterized protein</fullName>
    </submittedName>
</protein>
<feature type="non-terminal residue" evidence="1">
    <location>
        <position position="1"/>
    </location>
</feature>
<evidence type="ECO:0000313" key="1">
    <source>
        <dbReference type="EMBL" id="RGR87756.1"/>
    </source>
</evidence>
<comment type="caution">
    <text evidence="1">The sequence shown here is derived from an EMBL/GenBank/DDBJ whole genome shotgun (WGS) entry which is preliminary data.</text>
</comment>
<dbReference type="EMBL" id="QRUU01000159">
    <property type="protein sequence ID" value="RGR87756.1"/>
    <property type="molecule type" value="Genomic_DNA"/>
</dbReference>